<gene>
    <name evidence="1" type="ORF">DXB99_03160</name>
</gene>
<proteinExistence type="predicted"/>
<dbReference type="AlphaFoldDB" id="A0A3E4YLG3"/>
<evidence type="ECO:0000313" key="2">
    <source>
        <dbReference type="Proteomes" id="UP000260758"/>
    </source>
</evidence>
<sequence>MNILILTDNNSMRKDILKALDNLLSTYNRDDYICIVPSNVCIYTNDCRSLSYITDKDLIDKPTINLPDGDIGYILGEIDSNIETIKNYCNDIDFDIIINAFNPYDKGDALFEYINSIVHFDKNKVSRLNIIDLNPTIIAKNYYKIITNFKNI</sequence>
<accession>A0A3E4YLG3</accession>
<dbReference type="RefSeq" id="WP_117718299.1">
    <property type="nucleotide sequence ID" value="NZ_QSTP01000001.1"/>
</dbReference>
<dbReference type="EMBL" id="QSTP01000001">
    <property type="protein sequence ID" value="RGM75540.1"/>
    <property type="molecule type" value="Genomic_DNA"/>
</dbReference>
<evidence type="ECO:0000313" key="1">
    <source>
        <dbReference type="EMBL" id="RGM75540.1"/>
    </source>
</evidence>
<organism evidence="1 2">
    <name type="scientific">Agathobacter rectalis</name>
    <dbReference type="NCBI Taxonomy" id="39491"/>
    <lineage>
        <taxon>Bacteria</taxon>
        <taxon>Bacillati</taxon>
        <taxon>Bacillota</taxon>
        <taxon>Clostridia</taxon>
        <taxon>Lachnospirales</taxon>
        <taxon>Lachnospiraceae</taxon>
        <taxon>Agathobacter</taxon>
    </lineage>
</organism>
<protein>
    <submittedName>
        <fullName evidence="1">Uncharacterized protein</fullName>
    </submittedName>
</protein>
<reference evidence="1 2" key="1">
    <citation type="submission" date="2018-08" db="EMBL/GenBank/DDBJ databases">
        <title>A genome reference for cultivated species of the human gut microbiota.</title>
        <authorList>
            <person name="Zou Y."/>
            <person name="Xue W."/>
            <person name="Luo G."/>
        </authorList>
    </citation>
    <scope>NUCLEOTIDE SEQUENCE [LARGE SCALE GENOMIC DNA]</scope>
    <source>
        <strain evidence="1 2">OM07-13</strain>
    </source>
</reference>
<name>A0A3E4YLG3_9FIRM</name>
<comment type="caution">
    <text evidence="1">The sequence shown here is derived from an EMBL/GenBank/DDBJ whole genome shotgun (WGS) entry which is preliminary data.</text>
</comment>
<dbReference type="Proteomes" id="UP000260758">
    <property type="component" value="Unassembled WGS sequence"/>
</dbReference>